<feature type="transmembrane region" description="Helical" evidence="2">
    <location>
        <begin position="78"/>
        <end position="101"/>
    </location>
</feature>
<feature type="region of interest" description="Disordered" evidence="1">
    <location>
        <begin position="1"/>
        <end position="39"/>
    </location>
</feature>
<accession>A0ABS2ILX2</accession>
<feature type="transmembrane region" description="Helical" evidence="2">
    <location>
        <begin position="321"/>
        <end position="343"/>
    </location>
</feature>
<keyword evidence="4" id="KW-1185">Reference proteome</keyword>
<reference evidence="3 4" key="1">
    <citation type="submission" date="2021-02" db="EMBL/GenBank/DDBJ databases">
        <authorList>
            <person name="Ra J.-S."/>
        </authorList>
    </citation>
    <scope>NUCLEOTIDE SEQUENCE [LARGE SCALE GENOMIC DNA]</scope>
    <source>
        <strain evidence="3 4">MMS20-R1-14</strain>
    </source>
</reference>
<comment type="caution">
    <text evidence="3">The sequence shown here is derived from an EMBL/GenBank/DDBJ whole genome shotgun (WGS) entry which is preliminary data.</text>
</comment>
<keyword evidence="2" id="KW-0472">Membrane</keyword>
<evidence type="ECO:0008006" key="5">
    <source>
        <dbReference type="Google" id="ProtNLM"/>
    </source>
</evidence>
<feature type="transmembrane region" description="Helical" evidence="2">
    <location>
        <begin position="207"/>
        <end position="227"/>
    </location>
</feature>
<feature type="transmembrane region" description="Helical" evidence="2">
    <location>
        <begin position="43"/>
        <end position="66"/>
    </location>
</feature>
<feature type="transmembrane region" description="Helical" evidence="2">
    <location>
        <begin position="284"/>
        <end position="314"/>
    </location>
</feature>
<sequence length="477" mass="49329">MSGTPGDRPARVPGTRPAPPEGVGGLRTEPDGGPRRRPPRADVLAAAAAVGLFAVAAVTGGVLYLLGHPVHASAAPLFAQWLPHLGIGTPAALLVAALVCWRGPAVAARLPWRPLLALGYLTAVAWTLSLALVDGWHRGVAGRLTTRHEYLHEVPGVTDVPAMLAGFAGRILDGQPDSWTTHVSGHPPGALLVFVGLDRVGLSGGGWAGTLCILVAGLVAVAVPHTVRLLGTEAAARAVLPFVVLFPGAVWAGVSADGLFAGVTATGIALLAHGLTRGRAVGALAGGALLAFGCYLSYGLVLMAPLALAAVVLAGRHRRTVGWAFVGALPVVAGFTAAGFWWPTGYHLVVERYYQGIAADRAYGYWVWADLALVVVAAGPVAAVILRRAVPAGRRALAARRPDAEHAAWLLPLAATAMIVAADLSGYSKAEVERIWLPFTVWLTAGASLIPAADRRGWLVVQAAVALTVNHLLLTTW</sequence>
<proteinExistence type="predicted"/>
<gene>
    <name evidence="3" type="ORF">JQX11_03130</name>
</gene>
<evidence type="ECO:0000313" key="3">
    <source>
        <dbReference type="EMBL" id="MBM7075351.1"/>
    </source>
</evidence>
<dbReference type="EMBL" id="JAFEUC010000001">
    <property type="protein sequence ID" value="MBM7075351.1"/>
    <property type="molecule type" value="Genomic_DNA"/>
</dbReference>
<evidence type="ECO:0000256" key="1">
    <source>
        <dbReference type="SAM" id="MobiDB-lite"/>
    </source>
</evidence>
<evidence type="ECO:0000256" key="2">
    <source>
        <dbReference type="SAM" id="Phobius"/>
    </source>
</evidence>
<feature type="transmembrane region" description="Helical" evidence="2">
    <location>
        <begin position="239"/>
        <end position="272"/>
    </location>
</feature>
<organism evidence="3 4">
    <name type="scientific">Micromonospora humida</name>
    <dbReference type="NCBI Taxonomy" id="2809018"/>
    <lineage>
        <taxon>Bacteria</taxon>
        <taxon>Bacillati</taxon>
        <taxon>Actinomycetota</taxon>
        <taxon>Actinomycetes</taxon>
        <taxon>Micromonosporales</taxon>
        <taxon>Micromonosporaceae</taxon>
        <taxon>Micromonospora</taxon>
    </lineage>
</organism>
<protein>
    <recommendedName>
        <fullName evidence="5">Integral membrane protein</fullName>
    </recommendedName>
</protein>
<keyword evidence="2" id="KW-0812">Transmembrane</keyword>
<feature type="transmembrane region" description="Helical" evidence="2">
    <location>
        <begin position="407"/>
        <end position="428"/>
    </location>
</feature>
<feature type="transmembrane region" description="Helical" evidence="2">
    <location>
        <begin position="434"/>
        <end position="450"/>
    </location>
</feature>
<keyword evidence="2" id="KW-1133">Transmembrane helix</keyword>
<name>A0ABS2ILX2_9ACTN</name>
<feature type="transmembrane region" description="Helical" evidence="2">
    <location>
        <begin position="113"/>
        <end position="133"/>
    </location>
</feature>
<dbReference type="Proteomes" id="UP001518872">
    <property type="component" value="Unassembled WGS sequence"/>
</dbReference>
<feature type="transmembrane region" description="Helical" evidence="2">
    <location>
        <begin position="363"/>
        <end position="386"/>
    </location>
</feature>
<evidence type="ECO:0000313" key="4">
    <source>
        <dbReference type="Proteomes" id="UP001518872"/>
    </source>
</evidence>